<dbReference type="AlphaFoldDB" id="A0A7W4VVI3"/>
<proteinExistence type="predicted"/>
<keyword evidence="3" id="KW-1185">Reference proteome</keyword>
<name>A0A7W4VVI3_9ACTN</name>
<dbReference type="Proteomes" id="UP000589626">
    <property type="component" value="Unassembled WGS sequence"/>
</dbReference>
<sequence>MDQPDLLVRHASAWAEQKKRSLDAALLQQVVDLRLQHDDYPLGTWPSGSAERLLLVTWPAYGSELPDAEALRETLDTFWGFLRATGRMSTGSASPADLRKEAKRALPKMAAAYDDPARHSQGRVLAEFGRSIGIDLDGAADVEELKERLASIQSAWNALPQEERVARMPDPAPKSLRGERFTSSINDGRPYPPWEFDDDLDDADLDDEEPGIDPGDVGESARLARESAFVQQCLALVDWVGAGRPATARGLLRPPVAREAYQHLDLWQWEREYDRLQRSFRGVQEELSAEADAVLADAALHSWRSAGDCLPLDRLWYACDAAGLVEPRSSTVRRAGDDPVDDEGWRDLALVLIVGMCLRLGWYAVEPMVGLLLIAAVADDEWVPVDAVRAWWDSRCPQQLRDLAALGWQERLDLLWFHFADCNLWRLDGSSYQLTDLGRDFAIAFLNVVDSGMFEEG</sequence>
<gene>
    <name evidence="2" type="ORF">FHU40_002253</name>
</gene>
<evidence type="ECO:0000256" key="1">
    <source>
        <dbReference type="SAM" id="MobiDB-lite"/>
    </source>
</evidence>
<reference evidence="2 3" key="1">
    <citation type="submission" date="2020-08" db="EMBL/GenBank/DDBJ databases">
        <title>Sequencing the genomes of 1000 actinobacteria strains.</title>
        <authorList>
            <person name="Klenk H.-P."/>
        </authorList>
    </citation>
    <scope>NUCLEOTIDE SEQUENCE [LARGE SCALE GENOMIC DNA]</scope>
    <source>
        <strain evidence="2 3">DSM 105498</strain>
    </source>
</reference>
<dbReference type="EMBL" id="JACHWR010000002">
    <property type="protein sequence ID" value="MBB3042435.1"/>
    <property type="molecule type" value="Genomic_DNA"/>
</dbReference>
<evidence type="ECO:0000313" key="2">
    <source>
        <dbReference type="EMBL" id="MBB3042435.1"/>
    </source>
</evidence>
<accession>A0A7W4VVI3</accession>
<evidence type="ECO:0000313" key="3">
    <source>
        <dbReference type="Proteomes" id="UP000589626"/>
    </source>
</evidence>
<protein>
    <submittedName>
        <fullName evidence="2">Uncharacterized protein</fullName>
    </submittedName>
</protein>
<comment type="caution">
    <text evidence="2">The sequence shown here is derived from an EMBL/GenBank/DDBJ whole genome shotgun (WGS) entry which is preliminary data.</text>
</comment>
<feature type="compositionally biased region" description="Acidic residues" evidence="1">
    <location>
        <begin position="195"/>
        <end position="211"/>
    </location>
</feature>
<organism evidence="2 3">
    <name type="scientific">Nocardioides soli</name>
    <dbReference type="NCBI Taxonomy" id="1036020"/>
    <lineage>
        <taxon>Bacteria</taxon>
        <taxon>Bacillati</taxon>
        <taxon>Actinomycetota</taxon>
        <taxon>Actinomycetes</taxon>
        <taxon>Propionibacteriales</taxon>
        <taxon>Nocardioidaceae</taxon>
        <taxon>Nocardioides</taxon>
    </lineage>
</organism>
<dbReference type="RefSeq" id="WP_183592405.1">
    <property type="nucleotide sequence ID" value="NZ_JACHWR010000002.1"/>
</dbReference>
<feature type="region of interest" description="Disordered" evidence="1">
    <location>
        <begin position="168"/>
        <end position="213"/>
    </location>
</feature>